<dbReference type="Gene3D" id="3.30.530.20">
    <property type="match status" value="1"/>
</dbReference>
<sequence>MTHEHGQQAHQHVRPHAGESAPFHFENIWRVDASPIQVWSVLSDVESWPQWWPGLPVAVPVDDRIVPGSRADIQVESPIGVTLSFGIELQDTDPPRFVSFTATGDLRGTGVWALEQTGPITTISSVWCVTTSGLSIRMLRPVATWMHSRVMSAGHRGLARRLNSLMP</sequence>
<reference evidence="1 2" key="1">
    <citation type="submission" date="2019-07" db="EMBL/GenBank/DDBJ databases">
        <title>Draft genome sequence of Brevibacterium aurantiacum XU54 isolated from Xinjiang China.</title>
        <authorList>
            <person name="Xu X."/>
        </authorList>
    </citation>
    <scope>NUCLEOTIDE SEQUENCE [LARGE SCALE GENOMIC DNA]</scope>
    <source>
        <strain evidence="1 2">XU54</strain>
    </source>
</reference>
<protein>
    <recommendedName>
        <fullName evidence="3">Polyketide cyclase / dehydrase and lipid transport</fullName>
    </recommendedName>
</protein>
<keyword evidence="2" id="KW-1185">Reference proteome</keyword>
<dbReference type="Pfam" id="PF10604">
    <property type="entry name" value="Polyketide_cyc2"/>
    <property type="match status" value="1"/>
</dbReference>
<evidence type="ECO:0000313" key="1">
    <source>
        <dbReference type="EMBL" id="TSI18761.1"/>
    </source>
</evidence>
<name>A0A556CMU1_BREAU</name>
<comment type="caution">
    <text evidence="1">The sequence shown here is derived from an EMBL/GenBank/DDBJ whole genome shotgun (WGS) entry which is preliminary data.</text>
</comment>
<dbReference type="AlphaFoldDB" id="A0A556CMU1"/>
<gene>
    <name evidence="1" type="ORF">FO013_04285</name>
</gene>
<dbReference type="Proteomes" id="UP000316406">
    <property type="component" value="Unassembled WGS sequence"/>
</dbReference>
<evidence type="ECO:0008006" key="3">
    <source>
        <dbReference type="Google" id="ProtNLM"/>
    </source>
</evidence>
<dbReference type="OrthoDB" id="5402478at2"/>
<dbReference type="InterPro" id="IPR019587">
    <property type="entry name" value="Polyketide_cyclase/dehydratase"/>
</dbReference>
<evidence type="ECO:0000313" key="2">
    <source>
        <dbReference type="Proteomes" id="UP000316406"/>
    </source>
</evidence>
<dbReference type="SUPFAM" id="SSF55961">
    <property type="entry name" value="Bet v1-like"/>
    <property type="match status" value="1"/>
</dbReference>
<accession>A0A556CMU1</accession>
<dbReference type="RefSeq" id="WP_143921313.1">
    <property type="nucleotide sequence ID" value="NZ_VLTK01000002.1"/>
</dbReference>
<dbReference type="InterPro" id="IPR023393">
    <property type="entry name" value="START-like_dom_sf"/>
</dbReference>
<organism evidence="1 2">
    <name type="scientific">Brevibacterium aurantiacum</name>
    <dbReference type="NCBI Taxonomy" id="273384"/>
    <lineage>
        <taxon>Bacteria</taxon>
        <taxon>Bacillati</taxon>
        <taxon>Actinomycetota</taxon>
        <taxon>Actinomycetes</taxon>
        <taxon>Micrococcales</taxon>
        <taxon>Brevibacteriaceae</taxon>
        <taxon>Brevibacterium</taxon>
    </lineage>
</organism>
<proteinExistence type="predicted"/>
<dbReference type="EMBL" id="VLTK01000002">
    <property type="protein sequence ID" value="TSI18761.1"/>
    <property type="molecule type" value="Genomic_DNA"/>
</dbReference>